<evidence type="ECO:0000313" key="3">
    <source>
        <dbReference type="Proteomes" id="UP000838763"/>
    </source>
</evidence>
<keyword evidence="3" id="KW-1185">Reference proteome</keyword>
<evidence type="ECO:0000256" key="1">
    <source>
        <dbReference type="SAM" id="Phobius"/>
    </source>
</evidence>
<comment type="caution">
    <text evidence="2">The sequence shown here is derived from an EMBL/GenBank/DDBJ whole genome shotgun (WGS) entry which is preliminary data.</text>
</comment>
<name>A0A9P1M7J5_9PEZI</name>
<organism evidence="2 3">
    <name type="scientific">Parascedosporium putredinis</name>
    <dbReference type="NCBI Taxonomy" id="1442378"/>
    <lineage>
        <taxon>Eukaryota</taxon>
        <taxon>Fungi</taxon>
        <taxon>Dikarya</taxon>
        <taxon>Ascomycota</taxon>
        <taxon>Pezizomycotina</taxon>
        <taxon>Sordariomycetes</taxon>
        <taxon>Hypocreomycetidae</taxon>
        <taxon>Microascales</taxon>
        <taxon>Microascaceae</taxon>
        <taxon>Parascedosporium</taxon>
    </lineage>
</organism>
<feature type="transmembrane region" description="Helical" evidence="1">
    <location>
        <begin position="55"/>
        <end position="75"/>
    </location>
</feature>
<reference evidence="2" key="1">
    <citation type="submission" date="2022-11" db="EMBL/GenBank/DDBJ databases">
        <authorList>
            <person name="Scott C."/>
            <person name="Bruce N."/>
        </authorList>
    </citation>
    <scope>NUCLEOTIDE SEQUENCE</scope>
</reference>
<evidence type="ECO:0000313" key="2">
    <source>
        <dbReference type="EMBL" id="CAI4213192.1"/>
    </source>
</evidence>
<gene>
    <name evidence="2" type="ORF">PPNO1_LOCUS2942</name>
</gene>
<dbReference type="EMBL" id="CALLCH030000007">
    <property type="protein sequence ID" value="CAI4213192.1"/>
    <property type="molecule type" value="Genomic_DNA"/>
</dbReference>
<sequence length="138" mass="15155">MLTPDAGPLSSSSSAAVVTAAAADPDTVEELARHSINFAVLKLYAVQPLMQYRHLLLLADLSGVFCITMLLLCAYEVPGLRTIQHPSMREAILVGWRCLRFWVANLELKLRNTLVVGFSKGAKIATTADRVKSIKIFR</sequence>
<keyword evidence="1" id="KW-1133">Transmembrane helix</keyword>
<dbReference type="OrthoDB" id="4685598at2759"/>
<proteinExistence type="predicted"/>
<keyword evidence="1" id="KW-0812">Transmembrane</keyword>
<dbReference type="Proteomes" id="UP000838763">
    <property type="component" value="Unassembled WGS sequence"/>
</dbReference>
<keyword evidence="1" id="KW-0472">Membrane</keyword>
<protein>
    <submittedName>
        <fullName evidence="2">Uncharacterized protein</fullName>
    </submittedName>
</protein>
<accession>A0A9P1M7J5</accession>
<dbReference type="AlphaFoldDB" id="A0A9P1M7J5"/>